<feature type="compositionally biased region" description="Polar residues" evidence="1">
    <location>
        <begin position="11"/>
        <end position="22"/>
    </location>
</feature>
<gene>
    <name evidence="2" type="ORF">GALL_496690</name>
</gene>
<evidence type="ECO:0000256" key="1">
    <source>
        <dbReference type="SAM" id="MobiDB-lite"/>
    </source>
</evidence>
<feature type="region of interest" description="Disordered" evidence="1">
    <location>
        <begin position="83"/>
        <end position="119"/>
    </location>
</feature>
<dbReference type="EMBL" id="MLJW01005138">
    <property type="protein sequence ID" value="OIQ68731.1"/>
    <property type="molecule type" value="Genomic_DNA"/>
</dbReference>
<name>A0A1J5PTX1_9ZZZZ</name>
<proteinExistence type="predicted"/>
<protein>
    <submittedName>
        <fullName evidence="2">Uncharacterized protein</fullName>
    </submittedName>
</protein>
<reference evidence="2" key="1">
    <citation type="submission" date="2016-10" db="EMBL/GenBank/DDBJ databases">
        <title>Sequence of Gallionella enrichment culture.</title>
        <authorList>
            <person name="Poehlein A."/>
            <person name="Muehling M."/>
            <person name="Daniel R."/>
        </authorList>
    </citation>
    <scope>NUCLEOTIDE SEQUENCE</scope>
</reference>
<feature type="region of interest" description="Disordered" evidence="1">
    <location>
        <begin position="1"/>
        <end position="24"/>
    </location>
</feature>
<dbReference type="AlphaFoldDB" id="A0A1J5PTX1"/>
<organism evidence="2">
    <name type="scientific">mine drainage metagenome</name>
    <dbReference type="NCBI Taxonomy" id="410659"/>
    <lineage>
        <taxon>unclassified sequences</taxon>
        <taxon>metagenomes</taxon>
        <taxon>ecological metagenomes</taxon>
    </lineage>
</organism>
<accession>A0A1J5PTX1</accession>
<sequence length="119" mass="12337">MSLAWVRPTIRGSTQDSPNSAGKLNRPWAAVNLAPAAANLRSAKAASTRPTPAAGPLIAAMIGLPQPIIAFTRSPVMRVKASSPFISRPTSGPMISCTSPPEQKLPPFEAKTTTSTSSA</sequence>
<evidence type="ECO:0000313" key="2">
    <source>
        <dbReference type="EMBL" id="OIQ68731.1"/>
    </source>
</evidence>
<comment type="caution">
    <text evidence="2">The sequence shown here is derived from an EMBL/GenBank/DDBJ whole genome shotgun (WGS) entry which is preliminary data.</text>
</comment>